<proteinExistence type="predicted"/>
<dbReference type="Proteomes" id="UP000294850">
    <property type="component" value="Unassembled WGS sequence"/>
</dbReference>
<dbReference type="Pfam" id="PF25148">
    <property type="entry name" value="DUF7824"/>
    <property type="match status" value="1"/>
</dbReference>
<dbReference type="CDD" id="cd07996">
    <property type="entry name" value="WGR_MMR_like"/>
    <property type="match status" value="1"/>
</dbReference>
<dbReference type="SMART" id="SM00773">
    <property type="entry name" value="WGR"/>
    <property type="match status" value="1"/>
</dbReference>
<evidence type="ECO:0000313" key="3">
    <source>
        <dbReference type="Proteomes" id="UP000294850"/>
    </source>
</evidence>
<name>A0A4R5DD47_9BACT</name>
<dbReference type="InterPro" id="IPR049809">
    <property type="entry name" value="YehF/YfeS-like_WGR"/>
</dbReference>
<protein>
    <submittedName>
        <fullName evidence="2">WGR domain-containing protein</fullName>
    </submittedName>
</protein>
<dbReference type="PANTHER" id="PTHR30634">
    <property type="entry name" value="OUTER MEMBRANE LOLAB LIPOPROTEIN INSERTION APPARATUS"/>
    <property type="match status" value="1"/>
</dbReference>
<dbReference type="RefSeq" id="WP_131962078.1">
    <property type="nucleotide sequence ID" value="NZ_SMFL01000019.1"/>
</dbReference>
<dbReference type="InterPro" id="IPR036930">
    <property type="entry name" value="WGR_dom_sf"/>
</dbReference>
<accession>A0A4R5DD47</accession>
<evidence type="ECO:0000259" key="1">
    <source>
        <dbReference type="PROSITE" id="PS51977"/>
    </source>
</evidence>
<organism evidence="2 3">
    <name type="scientific">Dyadobacter psychrotolerans</name>
    <dbReference type="NCBI Taxonomy" id="2541721"/>
    <lineage>
        <taxon>Bacteria</taxon>
        <taxon>Pseudomonadati</taxon>
        <taxon>Bacteroidota</taxon>
        <taxon>Cytophagia</taxon>
        <taxon>Cytophagales</taxon>
        <taxon>Spirosomataceae</taxon>
        <taxon>Dyadobacter</taxon>
    </lineage>
</organism>
<comment type="caution">
    <text evidence="2">The sequence shown here is derived from an EMBL/GenBank/DDBJ whole genome shotgun (WGS) entry which is preliminary data.</text>
</comment>
<dbReference type="EMBL" id="SMFL01000019">
    <property type="protein sequence ID" value="TDE09574.1"/>
    <property type="molecule type" value="Genomic_DNA"/>
</dbReference>
<dbReference type="InterPro" id="IPR050458">
    <property type="entry name" value="LolB"/>
</dbReference>
<dbReference type="AlphaFoldDB" id="A0A4R5DD47"/>
<keyword evidence="3" id="KW-1185">Reference proteome</keyword>
<dbReference type="InterPro" id="IPR045472">
    <property type="entry name" value="DUF6493"/>
</dbReference>
<reference evidence="2 3" key="1">
    <citation type="submission" date="2019-03" db="EMBL/GenBank/DDBJ databases">
        <title>Dyadobacter AR-3-6 sp. nov., isolated from arctic soil.</title>
        <authorList>
            <person name="Chaudhary D.K."/>
        </authorList>
    </citation>
    <scope>NUCLEOTIDE SEQUENCE [LARGE SCALE GENOMIC DNA]</scope>
    <source>
        <strain evidence="2 3">AR-3-6</strain>
    </source>
</reference>
<feature type="domain" description="WGR" evidence="1">
    <location>
        <begin position="1"/>
        <end position="83"/>
    </location>
</feature>
<dbReference type="PROSITE" id="PS51977">
    <property type="entry name" value="WGR"/>
    <property type="match status" value="1"/>
</dbReference>
<dbReference type="InterPro" id="IPR056727">
    <property type="entry name" value="DUF7825"/>
</dbReference>
<dbReference type="InterPro" id="IPR056726">
    <property type="entry name" value="DUF7824"/>
</dbReference>
<gene>
    <name evidence="2" type="ORF">E0F88_30260</name>
</gene>
<dbReference type="Pfam" id="PF05406">
    <property type="entry name" value="WGR"/>
    <property type="match status" value="1"/>
</dbReference>
<dbReference type="OrthoDB" id="6629398at2"/>
<dbReference type="PANTHER" id="PTHR30634:SF13">
    <property type="entry name" value="PROTEIN YEHF"/>
    <property type="match status" value="1"/>
</dbReference>
<dbReference type="SUPFAM" id="SSF142921">
    <property type="entry name" value="WGR domain-like"/>
    <property type="match status" value="1"/>
</dbReference>
<dbReference type="Pfam" id="PF20103">
    <property type="entry name" value="DUF6493"/>
    <property type="match status" value="1"/>
</dbReference>
<dbReference type="Pfam" id="PF25149">
    <property type="entry name" value="DUF7825"/>
    <property type="match status" value="1"/>
</dbReference>
<dbReference type="Gene3D" id="2.20.140.10">
    <property type="entry name" value="WGR domain"/>
    <property type="match status" value="1"/>
</dbReference>
<sequence>MKKHLQYIDEKSDKFWEIETSDDSFTVTYGRNGTNGQSQTKTFIDAETCTLEAKKLIAKKIRKGYSQDGIVALATPNSQASKQSNLNAVLEEYTDLVKTGNFAGLLSFLENKSRGNEPELKKQIRKAKSYWLNYVDLSEDNIFKKVLNGGSSWGRRATLEQQDVIVLSAIGLFNLKEIISWDEPVAYFDRVEEKHVLEILKWAKPSWISSFILDKTRKTEWLSVSYRSIRRLEDRGLIEYDPELFIRAVTRFDPWKNSGKCKHTDYIAYITNDVTAYSRDVPGIFSYETALHNQYFANSPEESNKSVLVWERILNHLLFEKKIDRLWFIENCILVQTKDWNANLRSFFRKRLADAKPTTEDLLKYQNSLFHCLHSPLNAVVSFAIDYLKTLILQDGFDLQEFLTWVEPVMMRVDCKGAIKTSLGIFDKIIKAKPEFKTTISYLVSDIFVIADLTLQERSFKTLEKLLEADDIILREKMEMYLPLMQGNIAVLISAFLEKDSTEIAKSEQDYQLVSRKYNFLIDQKRVLPFESFNDILFQFGKFISSFEVIEGEKLINAFITQQDLFPNDALEQLRVYSNQLQKTYFLGSDKNYISGMLVHIIEQREGIYNPSPVTYRQSKIINLPKEILLEVQKKIKAKFSVPLLSFPTHAPHWVDPVVLVQRLLEYKKNGWVIDALDFTIALSRMPRENTQAALLLCDRLESNQADLIKFALGASSEIKLQYDSFLKKMFSGAKSENVLNHATWAVVARTFYADDNFTEFENTSLKNLPNVSHPLIPVAKIINRQNEYKNYSTQQPEYYHFRELSVDLPQSKWDIPLNLLYSLDVYERKADQYVYNFLSHGDVLYWHSLMPQNDQALATMILKYACKNNEAGSDDLSAFLYLSAQDGFVFSQTSLLVIGCSMFCKAVKTRSYASEILIYLITERKIDVKALGEKTAYLISENYGPVQRFIECLTMLRDISSLHNSALIILLDSLISNFTAKDKLPVNFKKLLELYLDLLIRTGSKPREGAMNIISLWKDYNSVKSVLRQIQSI</sequence>
<evidence type="ECO:0000313" key="2">
    <source>
        <dbReference type="EMBL" id="TDE09574.1"/>
    </source>
</evidence>
<dbReference type="InterPro" id="IPR008893">
    <property type="entry name" value="WGR_domain"/>
</dbReference>